<proteinExistence type="inferred from homology"/>
<dbReference type="GO" id="GO:0006520">
    <property type="term" value="P:amino acid metabolic process"/>
    <property type="evidence" value="ECO:0007669"/>
    <property type="project" value="InterPro"/>
</dbReference>
<sequence length="395" mass="42162">MAGASGIPMSVARQPSRRSAVEPFHVMEVVRAAAARQRSHGDMILLCVGQPSTPAPRPVLDAVHSVLETDALGYTEGDGIPALREAIAAHYARVYDVPVGVEEVLVSTGSSGGFSTLLLAAFDTADRVAMARPGYPAYRNTLRALGLQPVEIDVDADTRFQLTVDQLDREHAVAPLAGVIVASPANPTGTIIGAEELADIAAWCGTHGVLLLSDEIYHGISYGASAQTARVFSTEAVVLGSLSKFWSMTGWRVGWNLLPPALRRPVDVLQSNLAICAPAVSQHAAVAAFSPEATAELQRHVERYAVNRDLLLRRLPELGIHSFAPPDGAFYAYCDVSHLTDDSTRWCAEVLDRTGVAIAPGIDFDPVHGNRFVRLSFCGATDALDEALDRLVAII</sequence>
<evidence type="ECO:0000313" key="9">
    <source>
        <dbReference type="Proteomes" id="UP000559182"/>
    </source>
</evidence>
<dbReference type="PROSITE" id="PS00105">
    <property type="entry name" value="AA_TRANSFER_CLASS_1"/>
    <property type="match status" value="1"/>
</dbReference>
<dbReference type="Proteomes" id="UP000559182">
    <property type="component" value="Unassembled WGS sequence"/>
</dbReference>
<dbReference type="EMBL" id="JACHVQ010000001">
    <property type="protein sequence ID" value="MBB2891264.1"/>
    <property type="molecule type" value="Genomic_DNA"/>
</dbReference>
<dbReference type="SUPFAM" id="SSF53383">
    <property type="entry name" value="PLP-dependent transferases"/>
    <property type="match status" value="1"/>
</dbReference>
<accession>A0A839N5C9</accession>
<dbReference type="GO" id="GO:0030170">
    <property type="term" value="F:pyridoxal phosphate binding"/>
    <property type="evidence" value="ECO:0007669"/>
    <property type="project" value="InterPro"/>
</dbReference>
<keyword evidence="5" id="KW-0663">Pyridoxal phosphate</keyword>
<comment type="caution">
    <text evidence="8">The sequence shown here is derived from an EMBL/GenBank/DDBJ whole genome shotgun (WGS) entry which is preliminary data.</text>
</comment>
<dbReference type="InterPro" id="IPR015424">
    <property type="entry name" value="PyrdxlP-dep_Trfase"/>
</dbReference>
<keyword evidence="3 6" id="KW-0032">Aminotransferase</keyword>
<evidence type="ECO:0000256" key="1">
    <source>
        <dbReference type="ARBA" id="ARBA00001933"/>
    </source>
</evidence>
<dbReference type="RefSeq" id="WP_343065751.1">
    <property type="nucleotide sequence ID" value="NZ_JACHVQ010000001.1"/>
</dbReference>
<evidence type="ECO:0000313" key="8">
    <source>
        <dbReference type="EMBL" id="MBB2891264.1"/>
    </source>
</evidence>
<dbReference type="PANTHER" id="PTHR46383:SF2">
    <property type="entry name" value="AMINOTRANSFERASE"/>
    <property type="match status" value="1"/>
</dbReference>
<dbReference type="EC" id="2.6.1.-" evidence="6"/>
<comment type="similarity">
    <text evidence="2 6">Belongs to the class-I pyridoxal-phosphate-dependent aminotransferase family.</text>
</comment>
<dbReference type="InterPro" id="IPR004838">
    <property type="entry name" value="NHTrfase_class1_PyrdxlP-BS"/>
</dbReference>
<name>A0A839N5C9_9MICO</name>
<evidence type="ECO:0000256" key="4">
    <source>
        <dbReference type="ARBA" id="ARBA00022679"/>
    </source>
</evidence>
<comment type="cofactor">
    <cofactor evidence="1 6">
        <name>pyridoxal 5'-phosphate</name>
        <dbReference type="ChEBI" id="CHEBI:597326"/>
    </cofactor>
</comment>
<protein>
    <recommendedName>
        <fullName evidence="6">Aminotransferase</fullName>
        <ecNumber evidence="6">2.6.1.-</ecNumber>
    </recommendedName>
</protein>
<evidence type="ECO:0000259" key="7">
    <source>
        <dbReference type="Pfam" id="PF00155"/>
    </source>
</evidence>
<keyword evidence="4 6" id="KW-0808">Transferase</keyword>
<evidence type="ECO:0000256" key="3">
    <source>
        <dbReference type="ARBA" id="ARBA00022576"/>
    </source>
</evidence>
<dbReference type="GO" id="GO:0008483">
    <property type="term" value="F:transaminase activity"/>
    <property type="evidence" value="ECO:0007669"/>
    <property type="project" value="UniProtKB-KW"/>
</dbReference>
<dbReference type="Gene3D" id="3.40.640.10">
    <property type="entry name" value="Type I PLP-dependent aspartate aminotransferase-like (Major domain)"/>
    <property type="match status" value="1"/>
</dbReference>
<dbReference type="InterPro" id="IPR015421">
    <property type="entry name" value="PyrdxlP-dep_Trfase_major"/>
</dbReference>
<keyword evidence="9" id="KW-1185">Reference proteome</keyword>
<dbReference type="InterPro" id="IPR050596">
    <property type="entry name" value="AspAT/PAT-like"/>
</dbReference>
<reference evidence="8 9" key="1">
    <citation type="submission" date="2020-08" db="EMBL/GenBank/DDBJ databases">
        <title>Sequencing the genomes of 1000 actinobacteria strains.</title>
        <authorList>
            <person name="Klenk H.-P."/>
        </authorList>
    </citation>
    <scope>NUCLEOTIDE SEQUENCE [LARGE SCALE GENOMIC DNA]</scope>
    <source>
        <strain evidence="8 9">DSM 105369</strain>
    </source>
</reference>
<evidence type="ECO:0000256" key="6">
    <source>
        <dbReference type="RuleBase" id="RU000481"/>
    </source>
</evidence>
<dbReference type="PANTHER" id="PTHR46383">
    <property type="entry name" value="ASPARTATE AMINOTRANSFERASE"/>
    <property type="match status" value="1"/>
</dbReference>
<dbReference type="InterPro" id="IPR004839">
    <property type="entry name" value="Aminotransferase_I/II_large"/>
</dbReference>
<gene>
    <name evidence="8" type="ORF">FHU39_001248</name>
</gene>
<organism evidence="8 9">
    <name type="scientific">Flexivirga oryzae</name>
    <dbReference type="NCBI Taxonomy" id="1794944"/>
    <lineage>
        <taxon>Bacteria</taxon>
        <taxon>Bacillati</taxon>
        <taxon>Actinomycetota</taxon>
        <taxon>Actinomycetes</taxon>
        <taxon>Micrococcales</taxon>
        <taxon>Dermacoccaceae</taxon>
        <taxon>Flexivirga</taxon>
    </lineage>
</organism>
<dbReference type="AlphaFoldDB" id="A0A839N5C9"/>
<evidence type="ECO:0000256" key="5">
    <source>
        <dbReference type="ARBA" id="ARBA00022898"/>
    </source>
</evidence>
<dbReference type="Pfam" id="PF00155">
    <property type="entry name" value="Aminotran_1_2"/>
    <property type="match status" value="1"/>
</dbReference>
<feature type="domain" description="Aminotransferase class I/classII large" evidence="7">
    <location>
        <begin position="42"/>
        <end position="391"/>
    </location>
</feature>
<evidence type="ECO:0000256" key="2">
    <source>
        <dbReference type="ARBA" id="ARBA00007441"/>
    </source>
</evidence>
<dbReference type="CDD" id="cd00609">
    <property type="entry name" value="AAT_like"/>
    <property type="match status" value="1"/>
</dbReference>